<evidence type="ECO:0000313" key="1">
    <source>
        <dbReference type="EMBL" id="KAF3541320.1"/>
    </source>
</evidence>
<dbReference type="EMBL" id="QGKX02001290">
    <property type="protein sequence ID" value="KAF3541320.1"/>
    <property type="molecule type" value="Genomic_DNA"/>
</dbReference>
<evidence type="ECO:0000313" key="2">
    <source>
        <dbReference type="Proteomes" id="UP000712600"/>
    </source>
</evidence>
<organism evidence="1 2">
    <name type="scientific">Brassica cretica</name>
    <name type="common">Mustard</name>
    <dbReference type="NCBI Taxonomy" id="69181"/>
    <lineage>
        <taxon>Eukaryota</taxon>
        <taxon>Viridiplantae</taxon>
        <taxon>Streptophyta</taxon>
        <taxon>Embryophyta</taxon>
        <taxon>Tracheophyta</taxon>
        <taxon>Spermatophyta</taxon>
        <taxon>Magnoliopsida</taxon>
        <taxon>eudicotyledons</taxon>
        <taxon>Gunneridae</taxon>
        <taxon>Pentapetalae</taxon>
        <taxon>rosids</taxon>
        <taxon>malvids</taxon>
        <taxon>Brassicales</taxon>
        <taxon>Brassicaceae</taxon>
        <taxon>Brassiceae</taxon>
        <taxon>Brassica</taxon>
    </lineage>
</organism>
<reference evidence="1" key="1">
    <citation type="submission" date="2019-12" db="EMBL/GenBank/DDBJ databases">
        <title>Genome sequencing and annotation of Brassica cretica.</title>
        <authorList>
            <person name="Studholme D.J."/>
            <person name="Sarris P."/>
        </authorList>
    </citation>
    <scope>NUCLEOTIDE SEQUENCE</scope>
    <source>
        <strain evidence="1">PFS-109/04</strain>
        <tissue evidence="1">Leaf</tissue>
    </source>
</reference>
<comment type="caution">
    <text evidence="1">The sequence shown here is derived from an EMBL/GenBank/DDBJ whole genome shotgun (WGS) entry which is preliminary data.</text>
</comment>
<sequence>MSQLTFSEIATVRTSRSLVTRLSSPVANGSWQGRSVVVDEEAVAQGLQRWIRSVPQCSKTTGRAGGASGGSKFGGERWVRPVSASMIDICTHGEEVKHVMSEKDGKEVINRET</sequence>
<protein>
    <submittedName>
        <fullName evidence="1">Uncharacterized protein</fullName>
    </submittedName>
</protein>
<dbReference type="Proteomes" id="UP000712600">
    <property type="component" value="Unassembled WGS sequence"/>
</dbReference>
<proteinExistence type="predicted"/>
<accession>A0A3N6PTD2</accession>
<dbReference type="AlphaFoldDB" id="A0A3N6PTD2"/>
<gene>
    <name evidence="1" type="ORF">F2Q69_00022766</name>
</gene>
<name>A0A3N6PTD2_BRACR</name>